<organism evidence="1 2">
    <name type="scientific">Anopheles minimus</name>
    <dbReference type="NCBI Taxonomy" id="112268"/>
    <lineage>
        <taxon>Eukaryota</taxon>
        <taxon>Metazoa</taxon>
        <taxon>Ecdysozoa</taxon>
        <taxon>Arthropoda</taxon>
        <taxon>Hexapoda</taxon>
        <taxon>Insecta</taxon>
        <taxon>Pterygota</taxon>
        <taxon>Neoptera</taxon>
        <taxon>Endopterygota</taxon>
        <taxon>Diptera</taxon>
        <taxon>Nematocera</taxon>
        <taxon>Culicoidea</taxon>
        <taxon>Culicidae</taxon>
        <taxon>Anophelinae</taxon>
        <taxon>Anopheles</taxon>
    </lineage>
</organism>
<reference evidence="2" key="1">
    <citation type="submission" date="2013-03" db="EMBL/GenBank/DDBJ databases">
        <title>The Genome Sequence of Anopheles minimus MINIMUS1.</title>
        <authorList>
            <consortium name="The Broad Institute Genomics Platform"/>
            <person name="Neafsey D.E."/>
            <person name="Walton C."/>
            <person name="Walker B."/>
            <person name="Young S.K."/>
            <person name="Zeng Q."/>
            <person name="Gargeya S."/>
            <person name="Fitzgerald M."/>
            <person name="Haas B."/>
            <person name="Abouelleil A."/>
            <person name="Allen A.W."/>
            <person name="Alvarado L."/>
            <person name="Arachchi H.M."/>
            <person name="Berlin A.M."/>
            <person name="Chapman S.B."/>
            <person name="Gainer-Dewar J."/>
            <person name="Goldberg J."/>
            <person name="Griggs A."/>
            <person name="Gujja S."/>
            <person name="Hansen M."/>
            <person name="Howarth C."/>
            <person name="Imamovic A."/>
            <person name="Ireland A."/>
            <person name="Larimer J."/>
            <person name="McCowan C."/>
            <person name="Murphy C."/>
            <person name="Pearson M."/>
            <person name="Poon T.W."/>
            <person name="Priest M."/>
            <person name="Roberts A."/>
            <person name="Saif S."/>
            <person name="Shea T."/>
            <person name="Sisk P."/>
            <person name="Sykes S."/>
            <person name="Wortman J."/>
            <person name="Nusbaum C."/>
            <person name="Birren B."/>
        </authorList>
    </citation>
    <scope>NUCLEOTIDE SEQUENCE [LARGE SCALE GENOMIC DNA]</scope>
    <source>
        <strain evidence="2">MINIMUS1</strain>
    </source>
</reference>
<keyword evidence="2" id="KW-1185">Reference proteome</keyword>
<evidence type="ECO:0000313" key="2">
    <source>
        <dbReference type="Proteomes" id="UP000075920"/>
    </source>
</evidence>
<dbReference type="AlphaFoldDB" id="A0A182W792"/>
<name>A0A182W792_9DIPT</name>
<protein>
    <submittedName>
        <fullName evidence="1">Uncharacterized protein</fullName>
    </submittedName>
</protein>
<sequence>MDRNDNIRERAARYPNIEATLAHQVRFSGPLVGCGKFDSGLSSIDAFSPFVWKIVPGLMAGSGRVPLDGEL</sequence>
<accession>A0A182W792</accession>
<dbReference type="VEuPathDB" id="VectorBase:AMIN006214"/>
<dbReference type="Proteomes" id="UP000075920">
    <property type="component" value="Unassembled WGS sequence"/>
</dbReference>
<evidence type="ECO:0000313" key="1">
    <source>
        <dbReference type="EnsemblMetazoa" id="AMIN006214-PA"/>
    </source>
</evidence>
<proteinExistence type="predicted"/>
<reference evidence="1" key="2">
    <citation type="submission" date="2020-05" db="UniProtKB">
        <authorList>
            <consortium name="EnsemblMetazoa"/>
        </authorList>
    </citation>
    <scope>IDENTIFICATION</scope>
    <source>
        <strain evidence="1">MINIMUS1</strain>
    </source>
</reference>
<dbReference type="EnsemblMetazoa" id="AMIN006214-RA">
    <property type="protein sequence ID" value="AMIN006214-PA"/>
    <property type="gene ID" value="AMIN006214"/>
</dbReference>